<name>A0ABD1S9V6_9LAMI</name>
<proteinExistence type="predicted"/>
<dbReference type="Proteomes" id="UP001604336">
    <property type="component" value="Unassembled WGS sequence"/>
</dbReference>
<evidence type="ECO:0000313" key="2">
    <source>
        <dbReference type="Proteomes" id="UP001604336"/>
    </source>
</evidence>
<sequence length="103" mass="11399">MLILDKYILRRWIKNAKIEGSSQSVMARHGMLAHKASLLVDDASLTDACIKFLMGEFDSLHIKLKDIDDGGIVGMSKNRSSSWVETQVVCDPNAIRTKGCGTF</sequence>
<accession>A0ABD1S9V6</accession>
<evidence type="ECO:0000313" key="1">
    <source>
        <dbReference type="EMBL" id="KAL2497522.1"/>
    </source>
</evidence>
<dbReference type="EMBL" id="JBFOLK010000007">
    <property type="protein sequence ID" value="KAL2497522.1"/>
    <property type="molecule type" value="Genomic_DNA"/>
</dbReference>
<organism evidence="1 2">
    <name type="scientific">Abeliophyllum distichum</name>
    <dbReference type="NCBI Taxonomy" id="126358"/>
    <lineage>
        <taxon>Eukaryota</taxon>
        <taxon>Viridiplantae</taxon>
        <taxon>Streptophyta</taxon>
        <taxon>Embryophyta</taxon>
        <taxon>Tracheophyta</taxon>
        <taxon>Spermatophyta</taxon>
        <taxon>Magnoliopsida</taxon>
        <taxon>eudicotyledons</taxon>
        <taxon>Gunneridae</taxon>
        <taxon>Pentapetalae</taxon>
        <taxon>asterids</taxon>
        <taxon>lamiids</taxon>
        <taxon>Lamiales</taxon>
        <taxon>Oleaceae</taxon>
        <taxon>Forsythieae</taxon>
        <taxon>Abeliophyllum</taxon>
    </lineage>
</organism>
<gene>
    <name evidence="1" type="ORF">Adt_23072</name>
</gene>
<dbReference type="AlphaFoldDB" id="A0ABD1S9V6"/>
<protein>
    <submittedName>
        <fullName evidence="1">Protein FAR1-RELATED SEQUENCE</fullName>
    </submittedName>
</protein>
<reference evidence="2" key="1">
    <citation type="submission" date="2024-07" db="EMBL/GenBank/DDBJ databases">
        <title>Two chromosome-level genome assemblies of Korean endemic species Abeliophyllum distichum and Forsythia ovata (Oleaceae).</title>
        <authorList>
            <person name="Jang H."/>
        </authorList>
    </citation>
    <scope>NUCLEOTIDE SEQUENCE [LARGE SCALE GENOMIC DNA]</scope>
</reference>
<keyword evidence="2" id="KW-1185">Reference proteome</keyword>
<comment type="caution">
    <text evidence="1">The sequence shown here is derived from an EMBL/GenBank/DDBJ whole genome shotgun (WGS) entry which is preliminary data.</text>
</comment>